<sequence length="75" mass="8191">MVDRAGLAAIRGYRRWLSHRLPTRCRFTPTCGAYGLEAVDRFGLAVGGELAAARVRRCRSDVPYGTPDPVPPAYG</sequence>
<dbReference type="SMART" id="SM01234">
    <property type="entry name" value="Haemolytic"/>
    <property type="match status" value="1"/>
</dbReference>
<dbReference type="Pfam" id="PF01809">
    <property type="entry name" value="YidD"/>
    <property type="match status" value="1"/>
</dbReference>
<accession>A0ABV5D1E6</accession>
<dbReference type="Proteomes" id="UP001582793">
    <property type="component" value="Unassembled WGS sequence"/>
</dbReference>
<dbReference type="EMBL" id="JBCGDC010000197">
    <property type="protein sequence ID" value="MFB6398082.1"/>
    <property type="molecule type" value="Genomic_DNA"/>
</dbReference>
<dbReference type="PANTHER" id="PTHR33383">
    <property type="entry name" value="MEMBRANE PROTEIN INSERTION EFFICIENCY FACTOR-RELATED"/>
    <property type="match status" value="1"/>
</dbReference>
<reference evidence="1 2" key="1">
    <citation type="submission" date="2024-04" db="EMBL/GenBank/DDBJ databases">
        <title>Polymorphospora sp. isolated from Baiyangdian Lake in Xiong'an New Area.</title>
        <authorList>
            <person name="Zhang X."/>
            <person name="Liu J."/>
        </authorList>
    </citation>
    <scope>NUCLEOTIDE SEQUENCE [LARGE SCALE GENOMIC DNA]</scope>
    <source>
        <strain evidence="1 2">2-325</strain>
    </source>
</reference>
<proteinExistence type="predicted"/>
<dbReference type="PANTHER" id="PTHR33383:SF1">
    <property type="entry name" value="MEMBRANE PROTEIN INSERTION EFFICIENCY FACTOR-RELATED"/>
    <property type="match status" value="1"/>
</dbReference>
<dbReference type="NCBIfam" id="TIGR00278">
    <property type="entry name" value="membrane protein insertion efficiency factor YidD"/>
    <property type="match status" value="1"/>
</dbReference>
<evidence type="ECO:0000313" key="1">
    <source>
        <dbReference type="EMBL" id="MFB6398082.1"/>
    </source>
</evidence>
<dbReference type="InterPro" id="IPR002696">
    <property type="entry name" value="Membr_insert_effic_factor_YidD"/>
</dbReference>
<comment type="caution">
    <text evidence="1">The sequence shown here is derived from an EMBL/GenBank/DDBJ whole genome shotgun (WGS) entry which is preliminary data.</text>
</comment>
<evidence type="ECO:0000313" key="2">
    <source>
        <dbReference type="Proteomes" id="UP001582793"/>
    </source>
</evidence>
<name>A0ABV5D1E6_9ACTN</name>
<gene>
    <name evidence="1" type="primary">yidD</name>
    <name evidence="1" type="ORF">AAFH96_34150</name>
</gene>
<keyword evidence="2" id="KW-1185">Reference proteome</keyword>
<protein>
    <submittedName>
        <fullName evidence="1">Membrane protein insertion efficiency factor YidD</fullName>
    </submittedName>
</protein>
<organism evidence="1 2">
    <name type="scientific">Polymorphospora lycopeni</name>
    <dbReference type="NCBI Taxonomy" id="3140240"/>
    <lineage>
        <taxon>Bacteria</taxon>
        <taxon>Bacillati</taxon>
        <taxon>Actinomycetota</taxon>
        <taxon>Actinomycetes</taxon>
        <taxon>Micromonosporales</taxon>
        <taxon>Micromonosporaceae</taxon>
        <taxon>Polymorphospora</taxon>
    </lineage>
</organism>